<evidence type="ECO:0000313" key="2">
    <source>
        <dbReference type="EMBL" id="THF74239.1"/>
    </source>
</evidence>
<dbReference type="Pfam" id="PF13625">
    <property type="entry name" value="Helicase_C_3"/>
    <property type="match status" value="1"/>
</dbReference>
<evidence type="ECO:0000313" key="3">
    <source>
        <dbReference type="Proteomes" id="UP000310636"/>
    </source>
</evidence>
<reference evidence="2 3" key="1">
    <citation type="submission" date="2019-04" db="EMBL/GenBank/DDBJ databases">
        <title>Cohnella sp. nov. isolated from preserved vegetables.</title>
        <authorList>
            <person name="Lin S.-Y."/>
            <person name="Hung M.-H."/>
            <person name="Young C.-C."/>
        </authorList>
    </citation>
    <scope>NUCLEOTIDE SEQUENCE [LARGE SCALE GENOMIC DNA]</scope>
    <source>
        <strain evidence="2 3">CC-MHH1044</strain>
    </source>
</reference>
<gene>
    <name evidence="2" type="ORF">E6C55_26080</name>
</gene>
<dbReference type="EMBL" id="SSOB01000043">
    <property type="protein sequence ID" value="THF74239.1"/>
    <property type="molecule type" value="Genomic_DNA"/>
</dbReference>
<dbReference type="Proteomes" id="UP000310636">
    <property type="component" value="Unassembled WGS sequence"/>
</dbReference>
<evidence type="ECO:0000259" key="1">
    <source>
        <dbReference type="Pfam" id="PF13625"/>
    </source>
</evidence>
<dbReference type="OrthoDB" id="2987331at2"/>
<dbReference type="RefSeq" id="WP_136372770.1">
    <property type="nucleotide sequence ID" value="NZ_SSOB01000043.1"/>
</dbReference>
<proteinExistence type="predicted"/>
<keyword evidence="3" id="KW-1185">Reference proteome</keyword>
<organism evidence="2 3">
    <name type="scientific">Cohnella fermenti</name>
    <dbReference type="NCBI Taxonomy" id="2565925"/>
    <lineage>
        <taxon>Bacteria</taxon>
        <taxon>Bacillati</taxon>
        <taxon>Bacillota</taxon>
        <taxon>Bacilli</taxon>
        <taxon>Bacillales</taxon>
        <taxon>Paenibacillaceae</taxon>
        <taxon>Cohnella</taxon>
    </lineage>
</organism>
<sequence length="584" mass="63329">MTGGDGGRSRGMEMLRWLLRRYGAMPFAEAEAAVLASEELSPLRTPAELRVAMLGLRRDGVLLAARNRWGDRTLYLPAEELAAWHSLLFAAVPEPLPFGERIVTAEGPARCPGPRGRAPLSRQLLRTWADLRRRGGLPLTANGALHRARAAKLAEAMELAPQELAPLLGAAAADDAAIQAALFLAIELGSELGVLGRTVGAIEAGSGDGWSGFDGTMEELDALLHSLLVRHYAPGDPGLHFAALSLGRLEPNRWYLERETREAFGMTERQPGRAGWDAWLRAAACFGWMEFGRRGEEETIRWTVRPHVGVPGKPGELSVPSGSSVPGVADVPERPVVYVQSDLEIIVPPEVGFGMRWRLEEIAERIALDHVSTYRLTRASCENAVRLGLRPERIAETLREAAGHALPAAATGAIEDWLRDVRTGEQAEAAGHTLRRSAWLAGPLLLLPRPEPLRDCEPDGSVPSRDELFPGLAAVPPAWLAQTRRYHASTRKDMAELALAWRTSLRIEPDGGGGYSFIPESLERLGESWSLVGRVRDAANGDVAAEAVAADSVMSARGTDRVALSVDSLGAIRLELPPEPRREL</sequence>
<feature type="domain" description="Helicase XPB/Ssl2 N-terminal" evidence="1">
    <location>
        <begin position="337"/>
        <end position="419"/>
    </location>
</feature>
<dbReference type="InterPro" id="IPR032830">
    <property type="entry name" value="XPB/Ssl2_N"/>
</dbReference>
<accession>A0A4S4BI18</accession>
<dbReference type="AlphaFoldDB" id="A0A4S4BI18"/>
<comment type="caution">
    <text evidence="2">The sequence shown here is derived from an EMBL/GenBank/DDBJ whole genome shotgun (WGS) entry which is preliminary data.</text>
</comment>
<protein>
    <recommendedName>
        <fullName evidence="1">Helicase XPB/Ssl2 N-terminal domain-containing protein</fullName>
    </recommendedName>
</protein>
<name>A0A4S4BI18_9BACL</name>